<dbReference type="OrthoDB" id="4138492at2759"/>
<sequence length="103" mass="11354">MHPFSAKAVGPKVDFIRQALQANSSSSVSYTWPLEHIVWPQSADLGLWSTGNGWGEWLEMTPILRTVMKASRYTAHPSIGAIGSPIDGRFLLRNYLNDTPAIA</sequence>
<accession>A0A6A4HK30</accession>
<dbReference type="AlphaFoldDB" id="A0A6A4HK30"/>
<organism evidence="1 2">
    <name type="scientific">Gymnopus androsaceus JB14</name>
    <dbReference type="NCBI Taxonomy" id="1447944"/>
    <lineage>
        <taxon>Eukaryota</taxon>
        <taxon>Fungi</taxon>
        <taxon>Dikarya</taxon>
        <taxon>Basidiomycota</taxon>
        <taxon>Agaricomycotina</taxon>
        <taxon>Agaricomycetes</taxon>
        <taxon>Agaricomycetidae</taxon>
        <taxon>Agaricales</taxon>
        <taxon>Marasmiineae</taxon>
        <taxon>Omphalotaceae</taxon>
        <taxon>Gymnopus</taxon>
    </lineage>
</organism>
<evidence type="ECO:0000313" key="2">
    <source>
        <dbReference type="Proteomes" id="UP000799118"/>
    </source>
</evidence>
<evidence type="ECO:0000313" key="1">
    <source>
        <dbReference type="EMBL" id="KAE9399202.1"/>
    </source>
</evidence>
<dbReference type="EMBL" id="ML769472">
    <property type="protein sequence ID" value="KAE9399202.1"/>
    <property type="molecule type" value="Genomic_DNA"/>
</dbReference>
<proteinExistence type="predicted"/>
<gene>
    <name evidence="1" type="ORF">BT96DRAFT_994170</name>
</gene>
<keyword evidence="2" id="KW-1185">Reference proteome</keyword>
<dbReference type="Proteomes" id="UP000799118">
    <property type="component" value="Unassembled WGS sequence"/>
</dbReference>
<protein>
    <submittedName>
        <fullName evidence="1">Uncharacterized protein</fullName>
    </submittedName>
</protein>
<reference evidence="1" key="1">
    <citation type="journal article" date="2019" name="Environ. Microbiol.">
        <title>Fungal ecological strategies reflected in gene transcription - a case study of two litter decomposers.</title>
        <authorList>
            <person name="Barbi F."/>
            <person name="Kohler A."/>
            <person name="Barry K."/>
            <person name="Baskaran P."/>
            <person name="Daum C."/>
            <person name="Fauchery L."/>
            <person name="Ihrmark K."/>
            <person name="Kuo A."/>
            <person name="LaButti K."/>
            <person name="Lipzen A."/>
            <person name="Morin E."/>
            <person name="Grigoriev I.V."/>
            <person name="Henrissat B."/>
            <person name="Lindahl B."/>
            <person name="Martin F."/>
        </authorList>
    </citation>
    <scope>NUCLEOTIDE SEQUENCE</scope>
    <source>
        <strain evidence="1">JB14</strain>
    </source>
</reference>
<name>A0A6A4HK30_9AGAR</name>